<dbReference type="RefSeq" id="WP_344315024.1">
    <property type="nucleotide sequence ID" value="NZ_BAAANY010000042.1"/>
</dbReference>
<evidence type="ECO:0000313" key="3">
    <source>
        <dbReference type="Proteomes" id="UP001500618"/>
    </source>
</evidence>
<sequence>MTPTLTPSDTSAPEVLGERCDRCTAAAKVRAVLPGGGDLVFCQHHANQYREQLEKLAADIDETSLN</sequence>
<reference evidence="3" key="1">
    <citation type="journal article" date="2019" name="Int. J. Syst. Evol. Microbiol.">
        <title>The Global Catalogue of Microorganisms (GCM) 10K type strain sequencing project: providing services to taxonomists for standard genome sequencing and annotation.</title>
        <authorList>
            <consortium name="The Broad Institute Genomics Platform"/>
            <consortium name="The Broad Institute Genome Sequencing Center for Infectious Disease"/>
            <person name="Wu L."/>
            <person name="Ma J."/>
        </authorList>
    </citation>
    <scope>NUCLEOTIDE SEQUENCE [LARGE SCALE GENOMIC DNA]</scope>
    <source>
        <strain evidence="3">JCM 14718</strain>
    </source>
</reference>
<evidence type="ECO:0000259" key="1">
    <source>
        <dbReference type="Pfam" id="PF24254"/>
    </source>
</evidence>
<name>A0ABP4V948_9ACTN</name>
<dbReference type="EMBL" id="BAAANY010000042">
    <property type="protein sequence ID" value="GAA1717702.1"/>
    <property type="molecule type" value="Genomic_DNA"/>
</dbReference>
<dbReference type="Proteomes" id="UP001500618">
    <property type="component" value="Unassembled WGS sequence"/>
</dbReference>
<evidence type="ECO:0000313" key="2">
    <source>
        <dbReference type="EMBL" id="GAA1717702.1"/>
    </source>
</evidence>
<accession>A0ABP4V948</accession>
<gene>
    <name evidence="2" type="ORF">GCM10009765_77740</name>
</gene>
<protein>
    <recommendedName>
        <fullName evidence="1">DUF7455 domain-containing protein</fullName>
    </recommendedName>
</protein>
<organism evidence="2 3">
    <name type="scientific">Fodinicola feengrottensis</name>
    <dbReference type="NCBI Taxonomy" id="435914"/>
    <lineage>
        <taxon>Bacteria</taxon>
        <taxon>Bacillati</taxon>
        <taxon>Actinomycetota</taxon>
        <taxon>Actinomycetes</taxon>
        <taxon>Mycobacteriales</taxon>
        <taxon>Fodinicola</taxon>
    </lineage>
</organism>
<comment type="caution">
    <text evidence="2">The sequence shown here is derived from an EMBL/GenBank/DDBJ whole genome shotgun (WGS) entry which is preliminary data.</text>
</comment>
<dbReference type="InterPro" id="IPR055878">
    <property type="entry name" value="DUF7455"/>
</dbReference>
<dbReference type="Pfam" id="PF24254">
    <property type="entry name" value="DUF7455"/>
    <property type="match status" value="1"/>
</dbReference>
<proteinExistence type="predicted"/>
<keyword evidence="3" id="KW-1185">Reference proteome</keyword>
<feature type="domain" description="DUF7455" evidence="1">
    <location>
        <begin position="18"/>
        <end position="62"/>
    </location>
</feature>